<feature type="active site" description="Proton acceptor" evidence="2">
    <location>
        <position position="201"/>
    </location>
</feature>
<gene>
    <name evidence="4" type="ORF">F3S47_18510</name>
</gene>
<comment type="caution">
    <text evidence="2">Lacks conserved residue(s) required for the propagation of feature annotation.</text>
</comment>
<reference evidence="4 5" key="1">
    <citation type="submission" date="2019-09" db="EMBL/GenBank/DDBJ databases">
        <authorList>
            <person name="Park J.-S."/>
            <person name="Choi H.-J."/>
        </authorList>
    </citation>
    <scope>NUCLEOTIDE SEQUENCE [LARGE SCALE GENOMIC DNA]</scope>
    <source>
        <strain evidence="4 5">176SS1-4</strain>
    </source>
</reference>
<organism evidence="4 5">
    <name type="scientific">Histidinibacterium aquaticum</name>
    <dbReference type="NCBI Taxonomy" id="2613962"/>
    <lineage>
        <taxon>Bacteria</taxon>
        <taxon>Pseudomonadati</taxon>
        <taxon>Pseudomonadota</taxon>
        <taxon>Alphaproteobacteria</taxon>
        <taxon>Rhodobacterales</taxon>
        <taxon>Paracoccaceae</taxon>
        <taxon>Histidinibacterium</taxon>
    </lineage>
</organism>
<evidence type="ECO:0000259" key="3">
    <source>
        <dbReference type="PROSITE" id="PS51635"/>
    </source>
</evidence>
<keyword evidence="2" id="KW-0442">Lipid degradation</keyword>
<keyword evidence="5" id="KW-1185">Reference proteome</keyword>
<sequence>MSRESPFDQLVFSGGGLRCFWQGGFVDVVRDEIGLDPKRIASVSGGALSAAGFICRRGKMVLDVMMERFAEADSNIAWDTYETDGMTPHQRIYREVVERVIDVEARQIISDGPSYQVLIGHPPSHGWSKATGTAATLAYEAELHTVSSPHMSLPEKFGVSASLVDAREAAREGTLTDLICAAATIPPVFDPPMWHGKPVIDGGMFDQAPFPDPDEGRTLIMLTRRYRNVPEAEGRVYLPPEQACPADKIDFTDPEKLRATWACGEEDGRRWLKDRN</sequence>
<dbReference type="InterPro" id="IPR002641">
    <property type="entry name" value="PNPLA_dom"/>
</dbReference>
<dbReference type="RefSeq" id="WP_150446799.1">
    <property type="nucleotide sequence ID" value="NZ_VYQE01000007.1"/>
</dbReference>
<feature type="domain" description="PNPLA" evidence="3">
    <location>
        <begin position="10"/>
        <end position="214"/>
    </location>
</feature>
<evidence type="ECO:0000313" key="5">
    <source>
        <dbReference type="Proteomes" id="UP000326554"/>
    </source>
</evidence>
<dbReference type="GO" id="GO:0016042">
    <property type="term" value="P:lipid catabolic process"/>
    <property type="evidence" value="ECO:0007669"/>
    <property type="project" value="UniProtKB-UniRule"/>
</dbReference>
<dbReference type="AlphaFoldDB" id="A0A5J5GCY4"/>
<accession>A0A5J5GCY4</accession>
<evidence type="ECO:0000256" key="2">
    <source>
        <dbReference type="PROSITE-ProRule" id="PRU01161"/>
    </source>
</evidence>
<dbReference type="PROSITE" id="PS51635">
    <property type="entry name" value="PNPLA"/>
    <property type="match status" value="1"/>
</dbReference>
<comment type="caution">
    <text evidence="4">The sequence shown here is derived from an EMBL/GenBank/DDBJ whole genome shotgun (WGS) entry which is preliminary data.</text>
</comment>
<dbReference type="GO" id="GO:0016787">
    <property type="term" value="F:hydrolase activity"/>
    <property type="evidence" value="ECO:0007669"/>
    <property type="project" value="UniProtKB-UniRule"/>
</dbReference>
<dbReference type="InterPro" id="IPR016035">
    <property type="entry name" value="Acyl_Trfase/lysoPLipase"/>
</dbReference>
<name>A0A5J5GCY4_9RHOB</name>
<evidence type="ECO:0000313" key="4">
    <source>
        <dbReference type="EMBL" id="KAA9005294.1"/>
    </source>
</evidence>
<dbReference type="Pfam" id="PF01734">
    <property type="entry name" value="Patatin"/>
    <property type="match status" value="1"/>
</dbReference>
<feature type="active site" description="Nucleophile" evidence="2">
    <location>
        <position position="44"/>
    </location>
</feature>
<keyword evidence="2" id="KW-0378">Hydrolase</keyword>
<dbReference type="Gene3D" id="3.40.1090.10">
    <property type="entry name" value="Cytosolic phospholipase A2 catalytic domain"/>
    <property type="match status" value="1"/>
</dbReference>
<dbReference type="Proteomes" id="UP000326554">
    <property type="component" value="Unassembled WGS sequence"/>
</dbReference>
<evidence type="ECO:0000256" key="1">
    <source>
        <dbReference type="ARBA" id="ARBA00023098"/>
    </source>
</evidence>
<proteinExistence type="predicted"/>
<dbReference type="EMBL" id="VYQE01000007">
    <property type="protein sequence ID" value="KAA9005294.1"/>
    <property type="molecule type" value="Genomic_DNA"/>
</dbReference>
<protein>
    <submittedName>
        <fullName evidence="4">Patatin-like phospholipase family protein</fullName>
    </submittedName>
</protein>
<dbReference type="SUPFAM" id="SSF52151">
    <property type="entry name" value="FabD/lysophospholipase-like"/>
    <property type="match status" value="1"/>
</dbReference>
<keyword evidence="1 2" id="KW-0443">Lipid metabolism</keyword>
<feature type="short sequence motif" description="DGA/G" evidence="2">
    <location>
        <begin position="201"/>
        <end position="203"/>
    </location>
</feature>